<evidence type="ECO:0000313" key="3">
    <source>
        <dbReference type="Proteomes" id="UP000283210"/>
    </source>
</evidence>
<dbReference type="InterPro" id="IPR033540">
    <property type="entry name" value="MALT1_IG-like_dom_sf"/>
</dbReference>
<reference evidence="2 3" key="1">
    <citation type="submission" date="2018-11" db="EMBL/GenBank/DDBJ databases">
        <authorList>
            <person name="Lopez-Roques C."/>
            <person name="Donnadieu C."/>
            <person name="Bouchez O."/>
            <person name="Klopp C."/>
            <person name="Cabau C."/>
            <person name="Zahm M."/>
        </authorList>
    </citation>
    <scope>NUCLEOTIDE SEQUENCE [LARGE SCALE GENOMIC DNA]</scope>
    <source>
        <strain evidence="2">RS831</strain>
        <tissue evidence="2">Whole body</tissue>
    </source>
</reference>
<evidence type="ECO:0000313" key="2">
    <source>
        <dbReference type="EMBL" id="RVE65012.1"/>
    </source>
</evidence>
<dbReference type="OrthoDB" id="8952700at2759"/>
<organism evidence="2 3">
    <name type="scientific">Oryzias javanicus</name>
    <name type="common">Javanese ricefish</name>
    <name type="synonym">Aplocheilus javanicus</name>
    <dbReference type="NCBI Taxonomy" id="123683"/>
    <lineage>
        <taxon>Eukaryota</taxon>
        <taxon>Metazoa</taxon>
        <taxon>Chordata</taxon>
        <taxon>Craniata</taxon>
        <taxon>Vertebrata</taxon>
        <taxon>Euteleostomi</taxon>
        <taxon>Actinopterygii</taxon>
        <taxon>Neopterygii</taxon>
        <taxon>Teleostei</taxon>
        <taxon>Neoteleostei</taxon>
        <taxon>Acanthomorphata</taxon>
        <taxon>Ovalentaria</taxon>
        <taxon>Atherinomorphae</taxon>
        <taxon>Beloniformes</taxon>
        <taxon>Adrianichthyidae</taxon>
        <taxon>Oryziinae</taxon>
        <taxon>Oryzias</taxon>
    </lineage>
</organism>
<protein>
    <recommendedName>
        <fullName evidence="1">Ig-like domain-containing protein</fullName>
    </recommendedName>
</protein>
<accession>A0A3S2P5P5</accession>
<name>A0A3S2P5P5_ORYJA</name>
<feature type="domain" description="Ig-like" evidence="1">
    <location>
        <begin position="36"/>
        <end position="128"/>
    </location>
</feature>
<evidence type="ECO:0000259" key="1">
    <source>
        <dbReference type="PROSITE" id="PS50835"/>
    </source>
</evidence>
<keyword evidence="3" id="KW-1185">Reference proteome</keyword>
<dbReference type="EMBL" id="CM012449">
    <property type="protein sequence ID" value="RVE65012.1"/>
    <property type="molecule type" value="Genomic_DNA"/>
</dbReference>
<dbReference type="InterPro" id="IPR007110">
    <property type="entry name" value="Ig-like_dom"/>
</dbReference>
<gene>
    <name evidence="2" type="ORF">OJAV_G00132010</name>
</gene>
<dbReference type="AlphaFoldDB" id="A0A3S2P5P5"/>
<dbReference type="Proteomes" id="UP000283210">
    <property type="component" value="Chromosome 13"/>
</dbReference>
<dbReference type="InterPro" id="IPR041077">
    <property type="entry name" value="MALT1_Ig"/>
</dbReference>
<dbReference type="CDD" id="cd00096">
    <property type="entry name" value="Ig"/>
    <property type="match status" value="1"/>
</dbReference>
<sequence>MSQSPARFITRSCGNETKVSAKGKGKGMAKEELKGPEVNFLSEAEPIGISAQPQWQHGCRASGPPKLTYQWFKDNEEKELTFTVCLHYTHSNMDEEMQERLPVLVGKPLASNCFTLFKCALSPYCCTT</sequence>
<dbReference type="Pfam" id="PF18703">
    <property type="entry name" value="MALT1_Ig"/>
    <property type="match status" value="1"/>
</dbReference>
<proteinExistence type="predicted"/>
<reference evidence="2 3" key="2">
    <citation type="submission" date="2019-01" db="EMBL/GenBank/DDBJ databases">
        <title>A chromosome length genome reference of the Java medaka (oryzias javanicus).</title>
        <authorList>
            <person name="Herpin A."/>
            <person name="Takehana Y."/>
            <person name="Naruse K."/>
            <person name="Ansai S."/>
            <person name="Kawaguchi M."/>
        </authorList>
    </citation>
    <scope>NUCLEOTIDE SEQUENCE [LARGE SCALE GENOMIC DNA]</scope>
    <source>
        <strain evidence="2">RS831</strain>
        <tissue evidence="2">Whole body</tissue>
    </source>
</reference>
<dbReference type="Gene3D" id="2.60.40.3360">
    <property type="match status" value="1"/>
</dbReference>
<dbReference type="PROSITE" id="PS50835">
    <property type="entry name" value="IG_LIKE"/>
    <property type="match status" value="1"/>
</dbReference>